<accession>A0A8R7K0K8</accession>
<reference evidence="2" key="1">
    <citation type="journal article" date="2013" name="Nature">
        <title>Draft genome of the wheat A-genome progenitor Triticum urartu.</title>
        <authorList>
            <person name="Ling H.Q."/>
            <person name="Zhao S."/>
            <person name="Liu D."/>
            <person name="Wang J."/>
            <person name="Sun H."/>
            <person name="Zhang C."/>
            <person name="Fan H."/>
            <person name="Li D."/>
            <person name="Dong L."/>
            <person name="Tao Y."/>
            <person name="Gao C."/>
            <person name="Wu H."/>
            <person name="Li Y."/>
            <person name="Cui Y."/>
            <person name="Guo X."/>
            <person name="Zheng S."/>
            <person name="Wang B."/>
            <person name="Yu K."/>
            <person name="Liang Q."/>
            <person name="Yang W."/>
            <person name="Lou X."/>
            <person name="Chen J."/>
            <person name="Feng M."/>
            <person name="Jian J."/>
            <person name="Zhang X."/>
            <person name="Luo G."/>
            <person name="Jiang Y."/>
            <person name="Liu J."/>
            <person name="Wang Z."/>
            <person name="Sha Y."/>
            <person name="Zhang B."/>
            <person name="Wu H."/>
            <person name="Tang D."/>
            <person name="Shen Q."/>
            <person name="Xue P."/>
            <person name="Zou S."/>
            <person name="Wang X."/>
            <person name="Liu X."/>
            <person name="Wang F."/>
            <person name="Yang Y."/>
            <person name="An X."/>
            <person name="Dong Z."/>
            <person name="Zhang K."/>
            <person name="Zhang X."/>
            <person name="Luo M.C."/>
            <person name="Dvorak J."/>
            <person name="Tong Y."/>
            <person name="Wang J."/>
            <person name="Yang H."/>
            <person name="Li Z."/>
            <person name="Wang D."/>
            <person name="Zhang A."/>
            <person name="Wang J."/>
        </authorList>
    </citation>
    <scope>NUCLEOTIDE SEQUENCE</scope>
    <source>
        <strain evidence="2">cv. G1812</strain>
    </source>
</reference>
<reference evidence="1" key="3">
    <citation type="submission" date="2022-06" db="UniProtKB">
        <authorList>
            <consortium name="EnsemblPlants"/>
        </authorList>
    </citation>
    <scope>IDENTIFICATION</scope>
</reference>
<keyword evidence="2" id="KW-1185">Reference proteome</keyword>
<evidence type="ECO:0000313" key="1">
    <source>
        <dbReference type="EnsemblPlants" id="TuG1812G0100002388.01.T02"/>
    </source>
</evidence>
<name>A0A8R7K0K8_TRIUA</name>
<dbReference type="AlphaFoldDB" id="A0A8R7K0K8"/>
<evidence type="ECO:0000313" key="2">
    <source>
        <dbReference type="Proteomes" id="UP000015106"/>
    </source>
</evidence>
<dbReference type="EnsemblPlants" id="TuG1812G0100002388.01.T02">
    <property type="protein sequence ID" value="TuG1812G0100002388.01.T02"/>
    <property type="gene ID" value="TuG1812G0100002388.01"/>
</dbReference>
<protein>
    <submittedName>
        <fullName evidence="1">Uncharacterized protein</fullName>
    </submittedName>
</protein>
<dbReference type="Gramene" id="TuG1812G0100002388.01.T02">
    <property type="protein sequence ID" value="TuG1812G0100002388.01.T02"/>
    <property type="gene ID" value="TuG1812G0100002388.01"/>
</dbReference>
<sequence>MVTPARSGRRRRGRPPGIRAAVIARVRRVGMRLPPADSSSGVAAAGLRDQLAEVDSGRILHPAGRSVPAGLPVSVLTWSSFVMESLMLAVGRFRWGSESLTVLLVRPLLLVLLPRLTASCLLVGPLLCELKTLACRP</sequence>
<proteinExistence type="predicted"/>
<reference evidence="1" key="2">
    <citation type="submission" date="2018-03" db="EMBL/GenBank/DDBJ databases">
        <title>The Triticum urartu genome reveals the dynamic nature of wheat genome evolution.</title>
        <authorList>
            <person name="Ling H."/>
            <person name="Ma B."/>
            <person name="Shi X."/>
            <person name="Liu H."/>
            <person name="Dong L."/>
            <person name="Sun H."/>
            <person name="Cao Y."/>
            <person name="Gao Q."/>
            <person name="Zheng S."/>
            <person name="Li Y."/>
            <person name="Yu Y."/>
            <person name="Du H."/>
            <person name="Qi M."/>
            <person name="Li Y."/>
            <person name="Yu H."/>
            <person name="Cui Y."/>
            <person name="Wang N."/>
            <person name="Chen C."/>
            <person name="Wu H."/>
            <person name="Zhao Y."/>
            <person name="Zhang J."/>
            <person name="Li Y."/>
            <person name="Zhou W."/>
            <person name="Zhang B."/>
            <person name="Hu W."/>
            <person name="Eijk M."/>
            <person name="Tang J."/>
            <person name="Witsenboer H."/>
            <person name="Zhao S."/>
            <person name="Li Z."/>
            <person name="Zhang A."/>
            <person name="Wang D."/>
            <person name="Liang C."/>
        </authorList>
    </citation>
    <scope>NUCLEOTIDE SEQUENCE [LARGE SCALE GENOMIC DNA]</scope>
    <source>
        <strain evidence="1">cv. G1812</strain>
    </source>
</reference>
<organism evidence="1 2">
    <name type="scientific">Triticum urartu</name>
    <name type="common">Red wild einkorn</name>
    <name type="synonym">Crithodium urartu</name>
    <dbReference type="NCBI Taxonomy" id="4572"/>
    <lineage>
        <taxon>Eukaryota</taxon>
        <taxon>Viridiplantae</taxon>
        <taxon>Streptophyta</taxon>
        <taxon>Embryophyta</taxon>
        <taxon>Tracheophyta</taxon>
        <taxon>Spermatophyta</taxon>
        <taxon>Magnoliopsida</taxon>
        <taxon>Liliopsida</taxon>
        <taxon>Poales</taxon>
        <taxon>Poaceae</taxon>
        <taxon>BOP clade</taxon>
        <taxon>Pooideae</taxon>
        <taxon>Triticodae</taxon>
        <taxon>Triticeae</taxon>
        <taxon>Triticinae</taxon>
        <taxon>Triticum</taxon>
    </lineage>
</organism>
<dbReference type="Proteomes" id="UP000015106">
    <property type="component" value="Chromosome 1"/>
</dbReference>